<dbReference type="SUPFAM" id="SSF102405">
    <property type="entry name" value="MCP/YpsA-like"/>
    <property type="match status" value="1"/>
</dbReference>
<feature type="domain" description="Smf/DprA SLOG" evidence="2">
    <location>
        <begin position="88"/>
        <end position="294"/>
    </location>
</feature>
<dbReference type="AlphaFoldDB" id="A0A0S1AV04"/>
<comment type="similarity">
    <text evidence="1">Belongs to the DprA/Smf family.</text>
</comment>
<dbReference type="PANTHER" id="PTHR43022">
    <property type="entry name" value="PROTEIN SMF"/>
    <property type="match status" value="1"/>
</dbReference>
<name>A0A0S1AV04_9GAMM</name>
<protein>
    <submittedName>
        <fullName evidence="4">Smf protein</fullName>
    </submittedName>
</protein>
<dbReference type="Gene3D" id="1.10.10.10">
    <property type="entry name" value="Winged helix-like DNA-binding domain superfamily/Winged helix DNA-binding domain"/>
    <property type="match status" value="1"/>
</dbReference>
<dbReference type="InterPro" id="IPR041614">
    <property type="entry name" value="DprA_WH"/>
</dbReference>
<keyword evidence="5" id="KW-1185">Reference proteome</keyword>
<accession>A0A0S1AV04</accession>
<dbReference type="GO" id="GO:0009294">
    <property type="term" value="P:DNA-mediated transformation"/>
    <property type="evidence" value="ECO:0007669"/>
    <property type="project" value="InterPro"/>
</dbReference>
<dbReference type="KEGG" id="sacz:AOT14_01540"/>
<dbReference type="InterPro" id="IPR003488">
    <property type="entry name" value="DprA"/>
</dbReference>
<sequence length="383" mass="39955">MPALPDPTGERADETRALLALVLAGGRTRPLRDLLDHFGSACHALAAGPRAWQAAGLDRQQVQALGTAAPAASEQARRWLEHPRHHLLGWGDDDYPPLLRSCQNPPLALFIDGDPACLWQPAIAVVGSRNPSPAGCENAYEFARALSASGLAIGSGLAAGIDAAAHRAALDAGGATFAVIGTGPDLAYPRRHAPLQTLVAARGAVVSEYPPDTPPRNGQFPARNRVLAALCLGTVVIEAAARSGALITARLAAEAGREVFAVPGSIRNAMARGCHRLIRDGAILVTQPADILEGVANLAGELAGALQNRLLTPIPEAPGSACPAPTPPDPDYQRLWNALGHDPTGMDSLIRRTGLTASRLSSMLLVMELEGKVSSAYGCYTRT</sequence>
<organism evidence="4 5">
    <name type="scientific">Stenotrophomonas acidaminiphila</name>
    <dbReference type="NCBI Taxonomy" id="128780"/>
    <lineage>
        <taxon>Bacteria</taxon>
        <taxon>Pseudomonadati</taxon>
        <taxon>Pseudomonadota</taxon>
        <taxon>Gammaproteobacteria</taxon>
        <taxon>Lysobacterales</taxon>
        <taxon>Lysobacteraceae</taxon>
        <taxon>Stenotrophomonas</taxon>
    </lineage>
</organism>
<evidence type="ECO:0000313" key="4">
    <source>
        <dbReference type="EMBL" id="ALJ26616.1"/>
    </source>
</evidence>
<dbReference type="NCBIfam" id="TIGR00732">
    <property type="entry name" value="dprA"/>
    <property type="match status" value="1"/>
</dbReference>
<dbReference type="Pfam" id="PF02481">
    <property type="entry name" value="DNA_processg_A"/>
    <property type="match status" value="1"/>
</dbReference>
<dbReference type="Proteomes" id="UP000061010">
    <property type="component" value="Chromosome"/>
</dbReference>
<dbReference type="PATRIC" id="fig|128780.6.peg.156"/>
<dbReference type="EMBL" id="CP012900">
    <property type="protein sequence ID" value="ALJ26616.1"/>
    <property type="molecule type" value="Genomic_DNA"/>
</dbReference>
<gene>
    <name evidence="4" type="primary">smf</name>
    <name evidence="4" type="ORF">AOT14_01540</name>
</gene>
<dbReference type="OrthoDB" id="9785707at2"/>
<evidence type="ECO:0000259" key="3">
    <source>
        <dbReference type="Pfam" id="PF17782"/>
    </source>
</evidence>
<dbReference type="InterPro" id="IPR036388">
    <property type="entry name" value="WH-like_DNA-bd_sf"/>
</dbReference>
<evidence type="ECO:0000256" key="1">
    <source>
        <dbReference type="ARBA" id="ARBA00006525"/>
    </source>
</evidence>
<evidence type="ECO:0000259" key="2">
    <source>
        <dbReference type="Pfam" id="PF02481"/>
    </source>
</evidence>
<dbReference type="PANTHER" id="PTHR43022:SF1">
    <property type="entry name" value="PROTEIN SMF"/>
    <property type="match status" value="1"/>
</dbReference>
<feature type="domain" description="DprA winged helix" evidence="3">
    <location>
        <begin position="323"/>
        <end position="375"/>
    </location>
</feature>
<evidence type="ECO:0000313" key="5">
    <source>
        <dbReference type="Proteomes" id="UP000061010"/>
    </source>
</evidence>
<dbReference type="Gene3D" id="3.40.50.450">
    <property type="match status" value="1"/>
</dbReference>
<dbReference type="InterPro" id="IPR057666">
    <property type="entry name" value="DrpA_SLOG"/>
</dbReference>
<dbReference type="Pfam" id="PF17782">
    <property type="entry name" value="WHD_DprA"/>
    <property type="match status" value="1"/>
</dbReference>
<proteinExistence type="inferred from homology"/>
<reference evidence="4 5" key="1">
    <citation type="journal article" date="2015" name="Genome Announc.">
        <title>Complete Genome Sequencing of Stenotrophomonas acidaminiphila ZAC14D2_NAIMI4_2, a Multidrug-Resistant Strain Isolated from Sediments of a Polluted River in Mexico, Uncovers New Antibiotic Resistance Genes and a Novel Class-II Lasso Peptide Biosynthesis Gene Cluster.</title>
        <authorList>
            <person name="Vinuesa P."/>
            <person name="Ochoa-Sanchez L.E."/>
        </authorList>
    </citation>
    <scope>NUCLEOTIDE SEQUENCE [LARGE SCALE GENOMIC DNA]</scope>
    <source>
        <strain evidence="4 5">ZAC14D2_NAIMI4_2</strain>
    </source>
</reference>